<gene>
    <name evidence="1" type="ORF">H8692_01225</name>
</gene>
<dbReference type="EMBL" id="JACRTA010000001">
    <property type="protein sequence ID" value="MBC8567380.1"/>
    <property type="molecule type" value="Genomic_DNA"/>
</dbReference>
<dbReference type="Gene3D" id="1.10.10.10">
    <property type="entry name" value="Winged helix-like DNA-binding domain superfamily/Winged helix DNA-binding domain"/>
    <property type="match status" value="1"/>
</dbReference>
<name>A0A926E3Z9_9FIRM</name>
<accession>A0A926E3Z9</accession>
<dbReference type="InterPro" id="IPR036390">
    <property type="entry name" value="WH_DNA-bd_sf"/>
</dbReference>
<keyword evidence="2" id="KW-1185">Reference proteome</keyword>
<dbReference type="Proteomes" id="UP000610862">
    <property type="component" value="Unassembled WGS sequence"/>
</dbReference>
<dbReference type="InterPro" id="IPR002481">
    <property type="entry name" value="FUR"/>
</dbReference>
<organism evidence="1 2">
    <name type="scientific">Lentihominibacter hominis</name>
    <dbReference type="NCBI Taxonomy" id="2763645"/>
    <lineage>
        <taxon>Bacteria</taxon>
        <taxon>Bacillati</taxon>
        <taxon>Bacillota</taxon>
        <taxon>Clostridia</taxon>
        <taxon>Peptostreptococcales</taxon>
        <taxon>Anaerovoracaceae</taxon>
        <taxon>Lentihominibacter</taxon>
    </lineage>
</organism>
<dbReference type="SUPFAM" id="SSF46785">
    <property type="entry name" value="Winged helix' DNA-binding domain"/>
    <property type="match status" value="1"/>
</dbReference>
<dbReference type="InterPro" id="IPR036388">
    <property type="entry name" value="WH-like_DNA-bd_sf"/>
</dbReference>
<protein>
    <submittedName>
        <fullName evidence="1">Transcriptional repressor</fullName>
    </submittedName>
</protein>
<dbReference type="Pfam" id="PF01475">
    <property type="entry name" value="FUR"/>
    <property type="match status" value="1"/>
</dbReference>
<sequence length="141" mass="16236">MRKDIILKKLKERGCRITKQRMLILDIILNEKCSCCKEIYYKAIEHNPGIGVSTVYRMVNSLEEIGAISRSDIYKIKYEGEKTKGSVCVIELDDGTFCIFSEKTFETMIAASLKAAGYIKEQKIKKISMNTKYAENDKIYR</sequence>
<comment type="caution">
    <text evidence="1">The sequence shown here is derived from an EMBL/GenBank/DDBJ whole genome shotgun (WGS) entry which is preliminary data.</text>
</comment>
<evidence type="ECO:0000313" key="2">
    <source>
        <dbReference type="Proteomes" id="UP000610862"/>
    </source>
</evidence>
<dbReference type="AlphaFoldDB" id="A0A926E3Z9"/>
<evidence type="ECO:0000313" key="1">
    <source>
        <dbReference type="EMBL" id="MBC8567380.1"/>
    </source>
</evidence>
<proteinExistence type="predicted"/>
<reference evidence="1" key="1">
    <citation type="submission" date="2020-08" db="EMBL/GenBank/DDBJ databases">
        <title>Genome public.</title>
        <authorList>
            <person name="Liu C."/>
            <person name="Sun Q."/>
        </authorList>
    </citation>
    <scope>NUCLEOTIDE SEQUENCE</scope>
    <source>
        <strain evidence="1">NSJ-24</strain>
    </source>
</reference>
<dbReference type="GO" id="GO:0003700">
    <property type="term" value="F:DNA-binding transcription factor activity"/>
    <property type="evidence" value="ECO:0007669"/>
    <property type="project" value="InterPro"/>
</dbReference>